<feature type="non-terminal residue" evidence="2">
    <location>
        <position position="1"/>
    </location>
</feature>
<name>A0A0B6Y451_9EUPU</name>
<evidence type="ECO:0000256" key="1">
    <source>
        <dbReference type="SAM" id="MobiDB-lite"/>
    </source>
</evidence>
<feature type="region of interest" description="Disordered" evidence="1">
    <location>
        <begin position="9"/>
        <end position="28"/>
    </location>
</feature>
<accession>A0A0B6Y451</accession>
<dbReference type="AlphaFoldDB" id="A0A0B6Y451"/>
<protein>
    <submittedName>
        <fullName evidence="2">Uncharacterized protein</fullName>
    </submittedName>
</protein>
<reference evidence="2" key="1">
    <citation type="submission" date="2014-12" db="EMBL/GenBank/DDBJ databases">
        <title>Insight into the proteome of Arion vulgaris.</title>
        <authorList>
            <person name="Aradska J."/>
            <person name="Bulat T."/>
            <person name="Smidak R."/>
            <person name="Sarate P."/>
            <person name="Gangsoo J."/>
            <person name="Sialana F."/>
            <person name="Bilban M."/>
            <person name="Lubec G."/>
        </authorList>
    </citation>
    <scope>NUCLEOTIDE SEQUENCE</scope>
    <source>
        <tissue evidence="2">Skin</tissue>
    </source>
</reference>
<sequence length="51" mass="6014">DLKTALRWKPEGKTKVRKTPNHLDENSGIGTERNALLLEHTKRMSKNREEW</sequence>
<proteinExistence type="predicted"/>
<gene>
    <name evidence="2" type="primary">ORF11296</name>
</gene>
<dbReference type="EMBL" id="HACG01003766">
    <property type="protein sequence ID" value="CEK50631.1"/>
    <property type="molecule type" value="Transcribed_RNA"/>
</dbReference>
<organism evidence="2">
    <name type="scientific">Arion vulgaris</name>
    <dbReference type="NCBI Taxonomy" id="1028688"/>
    <lineage>
        <taxon>Eukaryota</taxon>
        <taxon>Metazoa</taxon>
        <taxon>Spiralia</taxon>
        <taxon>Lophotrochozoa</taxon>
        <taxon>Mollusca</taxon>
        <taxon>Gastropoda</taxon>
        <taxon>Heterobranchia</taxon>
        <taxon>Euthyneura</taxon>
        <taxon>Panpulmonata</taxon>
        <taxon>Eupulmonata</taxon>
        <taxon>Stylommatophora</taxon>
        <taxon>Helicina</taxon>
        <taxon>Arionoidea</taxon>
        <taxon>Arionidae</taxon>
        <taxon>Arion</taxon>
    </lineage>
</organism>
<evidence type="ECO:0000313" key="2">
    <source>
        <dbReference type="EMBL" id="CEK50631.1"/>
    </source>
</evidence>